<name>A0A804I313_MUSAM</name>
<dbReference type="EnsemblPlants" id="Ma02_t15070.1">
    <property type="protein sequence ID" value="Ma02_p15070.1"/>
    <property type="gene ID" value="Ma02_g15070"/>
</dbReference>
<dbReference type="Proteomes" id="UP000012960">
    <property type="component" value="Unplaced"/>
</dbReference>
<protein>
    <submittedName>
        <fullName evidence="1">Uncharacterized protein</fullName>
    </submittedName>
</protein>
<proteinExistence type="predicted"/>
<reference evidence="1" key="1">
    <citation type="submission" date="2021-05" db="UniProtKB">
        <authorList>
            <consortium name="EnsemblPlants"/>
        </authorList>
    </citation>
    <scope>IDENTIFICATION</scope>
    <source>
        <strain evidence="1">subsp. malaccensis</strain>
    </source>
</reference>
<keyword evidence="2" id="KW-1185">Reference proteome</keyword>
<sequence>MRLANYTSALVCAKTLAMAYTTLA</sequence>
<evidence type="ECO:0000313" key="1">
    <source>
        <dbReference type="EnsemblPlants" id="Ma02_p15070.1"/>
    </source>
</evidence>
<accession>A0A804I313</accession>
<dbReference type="AlphaFoldDB" id="A0A804I313"/>
<dbReference type="Gramene" id="Ma02_t15070.1">
    <property type="protein sequence ID" value="Ma02_p15070.1"/>
    <property type="gene ID" value="Ma02_g15070"/>
</dbReference>
<dbReference type="InParanoid" id="A0A804I313"/>
<organism evidence="1 2">
    <name type="scientific">Musa acuminata subsp. malaccensis</name>
    <name type="common">Wild banana</name>
    <name type="synonym">Musa malaccensis</name>
    <dbReference type="NCBI Taxonomy" id="214687"/>
    <lineage>
        <taxon>Eukaryota</taxon>
        <taxon>Viridiplantae</taxon>
        <taxon>Streptophyta</taxon>
        <taxon>Embryophyta</taxon>
        <taxon>Tracheophyta</taxon>
        <taxon>Spermatophyta</taxon>
        <taxon>Magnoliopsida</taxon>
        <taxon>Liliopsida</taxon>
        <taxon>Zingiberales</taxon>
        <taxon>Musaceae</taxon>
        <taxon>Musa</taxon>
    </lineage>
</organism>
<evidence type="ECO:0000313" key="2">
    <source>
        <dbReference type="Proteomes" id="UP000012960"/>
    </source>
</evidence>